<proteinExistence type="predicted"/>
<evidence type="ECO:0000313" key="2">
    <source>
        <dbReference type="EMBL" id="MRU15437.1"/>
    </source>
</evidence>
<dbReference type="OrthoDB" id="6237231at2"/>
<dbReference type="InterPro" id="IPR023373">
    <property type="entry name" value="YmcC_sf"/>
</dbReference>
<dbReference type="Proteomes" id="UP000564704">
    <property type="component" value="Unassembled WGS sequence"/>
</dbReference>
<reference evidence="2 3" key="1">
    <citation type="submission" date="2019-05" db="EMBL/GenBank/DDBJ databases">
        <title>Roseovarius bejariae sp. nov., a moderately halophylic bacterium isolated from a saline soil in Rambla Salada (Murcia).</title>
        <authorList>
            <person name="Castro D.J."/>
            <person name="Gomez-Altuve A."/>
            <person name="Reina J.C."/>
            <person name="Rodriguez M."/>
            <person name="Sampedro I."/>
            <person name="Llamas I."/>
            <person name="Martinez-Checa F."/>
        </authorList>
    </citation>
    <scope>NUCLEOTIDE SEQUENCE [LARGE SCALE GENOMIC DNA]</scope>
    <source>
        <strain evidence="2 3">A21</strain>
    </source>
</reference>
<dbReference type="AlphaFoldDB" id="A0A844CL10"/>
<protein>
    <submittedName>
        <fullName evidence="2">YjbF family lipoprotein</fullName>
    </submittedName>
</protein>
<name>A0A844CL10_9RHOB</name>
<gene>
    <name evidence="2" type="ORF">FDP25_08350</name>
</gene>
<accession>A0A844CL10</accession>
<feature type="signal peptide" evidence="1">
    <location>
        <begin position="1"/>
        <end position="18"/>
    </location>
</feature>
<organism evidence="2 3">
    <name type="scientific">Roseovarius bejariae</name>
    <dbReference type="NCBI Taxonomy" id="2576383"/>
    <lineage>
        <taxon>Bacteria</taxon>
        <taxon>Pseudomonadati</taxon>
        <taxon>Pseudomonadota</taxon>
        <taxon>Alphaproteobacteria</taxon>
        <taxon>Rhodobacterales</taxon>
        <taxon>Roseobacteraceae</taxon>
        <taxon>Roseovarius</taxon>
    </lineage>
</organism>
<dbReference type="InterPro" id="IPR021308">
    <property type="entry name" value="GfcB"/>
</dbReference>
<comment type="caution">
    <text evidence="2">The sequence shown here is derived from an EMBL/GenBank/DDBJ whole genome shotgun (WGS) entry which is preliminary data.</text>
</comment>
<keyword evidence="3" id="KW-1185">Reference proteome</keyword>
<keyword evidence="2" id="KW-0449">Lipoprotein</keyword>
<sequence length="224" mass="23833">MTKRFLSGLVAGALAVLAGCSGGDGETSAGLSMLKGAFAPKKEAALPNAAQLTALIQKSLHATNQPIVAVALPKRKAIAIMPRIEVNGAYATHGTSARRSLTLKHGMVTATRGFGEDLMSSDVDAALALIRSRRAGTVQRVQRYLDGENQTVALETTCRVTPGGAVRYQSGELDRRAVKVQETCKAQSTRFTNSYQVDAATGRILQAQQWISPLNGMVLIQQLR</sequence>
<dbReference type="EMBL" id="SZWE01000001">
    <property type="protein sequence ID" value="MRU15437.1"/>
    <property type="molecule type" value="Genomic_DNA"/>
</dbReference>
<feature type="chain" id="PRO_5032973185" evidence="1">
    <location>
        <begin position="19"/>
        <end position="224"/>
    </location>
</feature>
<evidence type="ECO:0000313" key="3">
    <source>
        <dbReference type="Proteomes" id="UP000564704"/>
    </source>
</evidence>
<evidence type="ECO:0000256" key="1">
    <source>
        <dbReference type="SAM" id="SignalP"/>
    </source>
</evidence>
<keyword evidence="1" id="KW-0732">Signal</keyword>
<dbReference type="Pfam" id="PF11102">
    <property type="entry name" value="YjbF"/>
    <property type="match status" value="1"/>
</dbReference>
<dbReference type="PROSITE" id="PS51257">
    <property type="entry name" value="PROKAR_LIPOPROTEIN"/>
    <property type="match status" value="1"/>
</dbReference>
<dbReference type="RefSeq" id="WP_154150729.1">
    <property type="nucleotide sequence ID" value="NZ_SZWE01000001.1"/>
</dbReference>
<dbReference type="Gene3D" id="2.40.360.10">
    <property type="entry name" value="YmcC-like"/>
    <property type="match status" value="1"/>
</dbReference>
<dbReference type="SUPFAM" id="SSF159270">
    <property type="entry name" value="YmcC-like"/>
    <property type="match status" value="1"/>
</dbReference>